<evidence type="ECO:0000313" key="1">
    <source>
        <dbReference type="EMBL" id="CAH2005155.1"/>
    </source>
</evidence>
<sequence length="8" mass="1047">MWIKDIKN</sequence>
<dbReference type="Proteomes" id="UP001152888">
    <property type="component" value="Unassembled WGS sequence"/>
</dbReference>
<dbReference type="EMBL" id="CAKOFQ010007627">
    <property type="protein sequence ID" value="CAH2005155.1"/>
    <property type="molecule type" value="Genomic_DNA"/>
</dbReference>
<protein>
    <submittedName>
        <fullName evidence="1">Uncharacterized protein</fullName>
    </submittedName>
</protein>
<reference evidence="1" key="1">
    <citation type="submission" date="2022-03" db="EMBL/GenBank/DDBJ databases">
        <authorList>
            <person name="Sayadi A."/>
        </authorList>
    </citation>
    <scope>NUCLEOTIDE SEQUENCE</scope>
</reference>
<accession>A0A9P0LYI3</accession>
<evidence type="ECO:0000313" key="2">
    <source>
        <dbReference type="Proteomes" id="UP001152888"/>
    </source>
</evidence>
<comment type="caution">
    <text evidence="1">The sequence shown here is derived from an EMBL/GenBank/DDBJ whole genome shotgun (WGS) entry which is preliminary data.</text>
</comment>
<proteinExistence type="predicted"/>
<name>A0A9P0LYI3_ACAOB</name>
<gene>
    <name evidence="1" type="ORF">ACAOBT_LOCUS28378</name>
</gene>
<keyword evidence="2" id="KW-1185">Reference proteome</keyword>
<organism evidence="1 2">
    <name type="scientific">Acanthoscelides obtectus</name>
    <name type="common">Bean weevil</name>
    <name type="synonym">Bruchus obtectus</name>
    <dbReference type="NCBI Taxonomy" id="200917"/>
    <lineage>
        <taxon>Eukaryota</taxon>
        <taxon>Metazoa</taxon>
        <taxon>Ecdysozoa</taxon>
        <taxon>Arthropoda</taxon>
        <taxon>Hexapoda</taxon>
        <taxon>Insecta</taxon>
        <taxon>Pterygota</taxon>
        <taxon>Neoptera</taxon>
        <taxon>Endopterygota</taxon>
        <taxon>Coleoptera</taxon>
        <taxon>Polyphaga</taxon>
        <taxon>Cucujiformia</taxon>
        <taxon>Chrysomeloidea</taxon>
        <taxon>Chrysomelidae</taxon>
        <taxon>Bruchinae</taxon>
        <taxon>Bruchini</taxon>
        <taxon>Acanthoscelides</taxon>
    </lineage>
</organism>